<dbReference type="InterPro" id="IPR018666">
    <property type="entry name" value="DUF2125"/>
</dbReference>
<organism evidence="1 2">
    <name type="scientific">Psychromarinibacter halotolerans</name>
    <dbReference type="NCBI Taxonomy" id="1775175"/>
    <lineage>
        <taxon>Bacteria</taxon>
        <taxon>Pseudomonadati</taxon>
        <taxon>Pseudomonadota</taxon>
        <taxon>Alphaproteobacteria</taxon>
        <taxon>Rhodobacterales</taxon>
        <taxon>Paracoccaceae</taxon>
        <taxon>Psychromarinibacter</taxon>
    </lineage>
</organism>
<dbReference type="Proteomes" id="UP001595632">
    <property type="component" value="Unassembled WGS sequence"/>
</dbReference>
<protein>
    <submittedName>
        <fullName evidence="1">DUF2125 domain-containing protein</fullName>
    </submittedName>
</protein>
<evidence type="ECO:0000313" key="1">
    <source>
        <dbReference type="EMBL" id="MFC3142255.1"/>
    </source>
</evidence>
<comment type="caution">
    <text evidence="1">The sequence shown here is derived from an EMBL/GenBank/DDBJ whole genome shotgun (WGS) entry which is preliminary data.</text>
</comment>
<sequence>MRSFMIGIIAVFCAALLWSGWWWYGSTAEERAVAAWIGRTDGVSARVVSTTGFPNRFDTTVTEPEIRGDRLDWSTGFVQILRLSYRQGRYILAFDTTQRIDTVDQILTFESDQARASVARDDDGARSSFVIDAPVLTSSAGWSAAANALLFATRPSGDGTEFGLDLRTLEFDGVTSDVHLQGVLTEGASGQPTGELLLKVGHWPSFLALLRAVNAVTPDQFDLLSQPTEERVQMTVTLTDGAVNLGGVDIGTLPVLPLPLP</sequence>
<gene>
    <name evidence="1" type="ORF">ACFOGP_06020</name>
</gene>
<keyword evidence="2" id="KW-1185">Reference proteome</keyword>
<evidence type="ECO:0000313" key="2">
    <source>
        <dbReference type="Proteomes" id="UP001595632"/>
    </source>
</evidence>
<reference evidence="2" key="1">
    <citation type="journal article" date="2019" name="Int. J. Syst. Evol. Microbiol.">
        <title>The Global Catalogue of Microorganisms (GCM) 10K type strain sequencing project: providing services to taxonomists for standard genome sequencing and annotation.</title>
        <authorList>
            <consortium name="The Broad Institute Genomics Platform"/>
            <consortium name="The Broad Institute Genome Sequencing Center for Infectious Disease"/>
            <person name="Wu L."/>
            <person name="Ma J."/>
        </authorList>
    </citation>
    <scope>NUCLEOTIDE SEQUENCE [LARGE SCALE GENOMIC DNA]</scope>
    <source>
        <strain evidence="2">KCTC 52366</strain>
    </source>
</reference>
<proteinExistence type="predicted"/>
<dbReference type="EMBL" id="JBHRTB010000010">
    <property type="protein sequence ID" value="MFC3142255.1"/>
    <property type="molecule type" value="Genomic_DNA"/>
</dbReference>
<name>A0ABV7GQ52_9RHOB</name>
<accession>A0ABV7GQ52</accession>
<dbReference type="RefSeq" id="WP_275634085.1">
    <property type="nucleotide sequence ID" value="NZ_JARGYD010000007.1"/>
</dbReference>
<dbReference type="Pfam" id="PF09898">
    <property type="entry name" value="DUF2125"/>
    <property type="match status" value="1"/>
</dbReference>